<name>A0ABN8ASI5_9PROT</name>
<protein>
    <submittedName>
        <fullName evidence="2">Polyketide cyclase</fullName>
    </submittedName>
</protein>
<keyword evidence="1" id="KW-0732">Signal</keyword>
<accession>A0ABN8ASI5</accession>
<reference evidence="2 3" key="1">
    <citation type="submission" date="2021-10" db="EMBL/GenBank/DDBJ databases">
        <authorList>
            <person name="Koch H."/>
        </authorList>
    </citation>
    <scope>NUCLEOTIDE SEQUENCE [LARGE SCALE GENOMIC DNA]</scope>
    <source>
        <strain evidence="2">6680</strain>
    </source>
</reference>
<organism evidence="2 3">
    <name type="scientific">Candidatus Nitrotoga arctica</name>
    <dbReference type="NCBI Taxonomy" id="453162"/>
    <lineage>
        <taxon>Bacteria</taxon>
        <taxon>Pseudomonadati</taxon>
        <taxon>Pseudomonadota</taxon>
        <taxon>Betaproteobacteria</taxon>
        <taxon>Nitrosomonadales</taxon>
        <taxon>Gallionellaceae</taxon>
        <taxon>Candidatus Nitrotoga</taxon>
    </lineage>
</organism>
<dbReference type="InterPro" id="IPR032710">
    <property type="entry name" value="NTF2-like_dom_sf"/>
</dbReference>
<evidence type="ECO:0000313" key="2">
    <source>
        <dbReference type="EMBL" id="CAG9933297.1"/>
    </source>
</evidence>
<dbReference type="SUPFAM" id="SSF54427">
    <property type="entry name" value="NTF2-like"/>
    <property type="match status" value="1"/>
</dbReference>
<proteinExistence type="predicted"/>
<dbReference type="PANTHER" id="PTHR38436">
    <property type="entry name" value="POLYKETIDE CYCLASE SNOAL-LIKE DOMAIN"/>
    <property type="match status" value="1"/>
</dbReference>
<dbReference type="RefSeq" id="WP_239797105.1">
    <property type="nucleotide sequence ID" value="NZ_OU912926.1"/>
</dbReference>
<dbReference type="InterPro" id="IPR009959">
    <property type="entry name" value="Cyclase_SnoaL-like"/>
</dbReference>
<sequence length="186" mass="20917">MKKYISTLLLSVAALTGCATSSTQTSADIDLMKHQLADIKNTKQLEKTNLENFDDLDFNVYSGQKWDQFYKSHGKDIVVHYPDGSVTKGLDSHIEQLKPMFVFAPDTHINEHPIRIASGEWTAVQGELIGTFTRPMPIGNEKTIAPTGKTFKLTMVTIGHWKNGVMDEEWLAWDNQSFMKQIGLAQ</sequence>
<dbReference type="PROSITE" id="PS51257">
    <property type="entry name" value="PROKAR_LIPOPROTEIN"/>
    <property type="match status" value="1"/>
</dbReference>
<dbReference type="Gene3D" id="3.10.450.50">
    <property type="match status" value="1"/>
</dbReference>
<gene>
    <name evidence="2" type="ORF">NTG6680_2048</name>
</gene>
<evidence type="ECO:0000313" key="3">
    <source>
        <dbReference type="Proteomes" id="UP000839052"/>
    </source>
</evidence>
<feature type="signal peptide" evidence="1">
    <location>
        <begin position="1"/>
        <end position="27"/>
    </location>
</feature>
<dbReference type="Pfam" id="PF07366">
    <property type="entry name" value="SnoaL"/>
    <property type="match status" value="1"/>
</dbReference>
<dbReference type="EMBL" id="OU912926">
    <property type="protein sequence ID" value="CAG9933297.1"/>
    <property type="molecule type" value="Genomic_DNA"/>
</dbReference>
<feature type="chain" id="PRO_5045942171" evidence="1">
    <location>
        <begin position="28"/>
        <end position="186"/>
    </location>
</feature>
<dbReference type="PANTHER" id="PTHR38436:SF1">
    <property type="entry name" value="ESTER CYCLASE"/>
    <property type="match status" value="1"/>
</dbReference>
<dbReference type="Proteomes" id="UP000839052">
    <property type="component" value="Chromosome"/>
</dbReference>
<keyword evidence="3" id="KW-1185">Reference proteome</keyword>
<evidence type="ECO:0000256" key="1">
    <source>
        <dbReference type="SAM" id="SignalP"/>
    </source>
</evidence>